<dbReference type="Gene3D" id="2.40.30.10">
    <property type="entry name" value="Translation factors"/>
    <property type="match status" value="2"/>
</dbReference>
<keyword evidence="3" id="KW-0687">Ribonucleoprotein</keyword>
<accession>A0AAN8JZS2</accession>
<organism evidence="7 8">
    <name type="scientific">Patella caerulea</name>
    <name type="common">Rayed Mediterranean limpet</name>
    <dbReference type="NCBI Taxonomy" id="87958"/>
    <lineage>
        <taxon>Eukaryota</taxon>
        <taxon>Metazoa</taxon>
        <taxon>Spiralia</taxon>
        <taxon>Lophotrochozoa</taxon>
        <taxon>Mollusca</taxon>
        <taxon>Gastropoda</taxon>
        <taxon>Patellogastropoda</taxon>
        <taxon>Patelloidea</taxon>
        <taxon>Patellidae</taxon>
        <taxon>Patella</taxon>
    </lineage>
</organism>
<dbReference type="GO" id="GO:0006412">
    <property type="term" value="P:translation"/>
    <property type="evidence" value="ECO:0007669"/>
    <property type="project" value="InterPro"/>
</dbReference>
<evidence type="ECO:0000256" key="3">
    <source>
        <dbReference type="ARBA" id="ARBA00023274"/>
    </source>
</evidence>
<evidence type="ECO:0000256" key="6">
    <source>
        <dbReference type="SAM" id="MobiDB-lite"/>
    </source>
</evidence>
<keyword evidence="2" id="KW-0689">Ribosomal protein</keyword>
<comment type="caution">
    <text evidence="7">The sequence shown here is derived from an EMBL/GenBank/DDBJ whole genome shotgun (WGS) entry which is preliminary data.</text>
</comment>
<evidence type="ECO:0000256" key="4">
    <source>
        <dbReference type="ARBA" id="ARBA00035209"/>
    </source>
</evidence>
<dbReference type="PANTHER" id="PTHR11229">
    <property type="entry name" value="50S RIBOSOMAL PROTEIN L3"/>
    <property type="match status" value="1"/>
</dbReference>
<evidence type="ECO:0000256" key="2">
    <source>
        <dbReference type="ARBA" id="ARBA00022980"/>
    </source>
</evidence>
<evidence type="ECO:0000313" key="8">
    <source>
        <dbReference type="Proteomes" id="UP001347796"/>
    </source>
</evidence>
<dbReference type="InterPro" id="IPR000597">
    <property type="entry name" value="Ribosomal_uL3"/>
</dbReference>
<dbReference type="Pfam" id="PF00297">
    <property type="entry name" value="Ribosomal_L3"/>
    <property type="match status" value="1"/>
</dbReference>
<dbReference type="SUPFAM" id="SSF50447">
    <property type="entry name" value="Translation proteins"/>
    <property type="match status" value="1"/>
</dbReference>
<dbReference type="PANTHER" id="PTHR11229:SF8">
    <property type="entry name" value="LARGE RIBOSOMAL SUBUNIT PROTEIN UL3M"/>
    <property type="match status" value="1"/>
</dbReference>
<dbReference type="InterPro" id="IPR019927">
    <property type="entry name" value="Ribosomal_uL3_bac/org-type"/>
</dbReference>
<dbReference type="FunFam" id="2.40.30.10:FF:000049">
    <property type="entry name" value="39S ribosomal protein L3, mitochondrial"/>
    <property type="match status" value="1"/>
</dbReference>
<comment type="similarity">
    <text evidence="1">Belongs to the universal ribosomal protein uL3 family.</text>
</comment>
<evidence type="ECO:0000256" key="5">
    <source>
        <dbReference type="ARBA" id="ARBA00035396"/>
    </source>
</evidence>
<evidence type="ECO:0000256" key="1">
    <source>
        <dbReference type="ARBA" id="ARBA00006540"/>
    </source>
</evidence>
<dbReference type="Proteomes" id="UP001347796">
    <property type="component" value="Unassembled WGS sequence"/>
</dbReference>
<evidence type="ECO:0000313" key="7">
    <source>
        <dbReference type="EMBL" id="KAK6186426.1"/>
    </source>
</evidence>
<feature type="region of interest" description="Disordered" evidence="6">
    <location>
        <begin position="245"/>
        <end position="265"/>
    </location>
</feature>
<sequence length="374" mass="43024">MAAPRIGNVLCRISNCNFTSVLLEKINYSRSSTCLLQIRHRQAFPPAAWYVKRKTTDLDENLTKENEEFLDDVMKDVYRKRLDRVFSPLEDGPWKRNEYNRYTRRTGVLAIKIGVVPQWTKEGKRFTTTMLQIIDNHVIRYTPPEKFMKSAGWKPWWGNKYGVAVVGALSTNPRIYTKEYNNLFMESGVPPKKKLTRFLITENAAVQPGTPLNAMHYRVGDVVDCSAKTKDYGFQGVVKRWGMKGMPKSHGVTKTHRRMGTTAGGKFKGGIWKGKKMPGLMGNRWRTARGLKIWRVNTKYNVLYVTGQNVPGNTHGFVRVMDTKLPLRKPAPDNPPPMPTWYPEDATEPIEEEYFDKDLFQFTEESVKFAEGKK</sequence>
<dbReference type="GO" id="GO:0003735">
    <property type="term" value="F:structural constituent of ribosome"/>
    <property type="evidence" value="ECO:0007669"/>
    <property type="project" value="InterPro"/>
</dbReference>
<reference evidence="7 8" key="1">
    <citation type="submission" date="2024-01" db="EMBL/GenBank/DDBJ databases">
        <title>The genome of the rayed Mediterranean limpet Patella caerulea (Linnaeus, 1758).</title>
        <authorList>
            <person name="Anh-Thu Weber A."/>
            <person name="Halstead-Nussloch G."/>
        </authorList>
    </citation>
    <scope>NUCLEOTIDE SEQUENCE [LARGE SCALE GENOMIC DNA]</scope>
    <source>
        <strain evidence="7">AATW-2023a</strain>
        <tissue evidence="7">Whole specimen</tissue>
    </source>
</reference>
<dbReference type="GO" id="GO:0005762">
    <property type="term" value="C:mitochondrial large ribosomal subunit"/>
    <property type="evidence" value="ECO:0007669"/>
    <property type="project" value="TreeGrafter"/>
</dbReference>
<dbReference type="AlphaFoldDB" id="A0AAN8JZS2"/>
<protein>
    <recommendedName>
        <fullName evidence="4">Large ribosomal subunit protein uL3m</fullName>
    </recommendedName>
    <alternativeName>
        <fullName evidence="5">39S ribosomal protein L3, mitochondrial</fullName>
    </alternativeName>
</protein>
<gene>
    <name evidence="7" type="ORF">SNE40_008464</name>
</gene>
<name>A0AAN8JZS2_PATCE</name>
<dbReference type="InterPro" id="IPR009000">
    <property type="entry name" value="Transl_B-barrel_sf"/>
</dbReference>
<proteinExistence type="inferred from homology"/>
<dbReference type="EMBL" id="JAZGQO010000006">
    <property type="protein sequence ID" value="KAK6186426.1"/>
    <property type="molecule type" value="Genomic_DNA"/>
</dbReference>
<keyword evidence="8" id="KW-1185">Reference proteome</keyword>